<dbReference type="SUPFAM" id="SSF144010">
    <property type="entry name" value="CofE-like"/>
    <property type="match status" value="1"/>
</dbReference>
<dbReference type="Gene3D" id="3.30.1330.100">
    <property type="entry name" value="CofE-like"/>
    <property type="match status" value="1"/>
</dbReference>
<name>A0ABV7WD61_9MICO</name>
<sequence length="392" mass="39172">MSAAAPAVNDGALLVVPLRGVGDVRTGDDLAALLVAACARAGVPPRDDDVLVVSSKVLAKALGLWHDDREAAVLAESRGVVAERRTPGGTTRIVRSAAGPVMAAAGVDASNTGPEADGRVLVLPRDPDAQAARLRARVADVSGARPAVLLTDTSGRPWRVGQTDFALGCAGLLPTDDLRGGLDADGVELHVTVRAVADELASAAELVKGKADGVPAALVRGAGHLVRAEDGPGAAGLVRFDEADWFATGTVESVRSALGCPPGTPGVEPALAVVDRARPDVPGVLARAVAVVAAGLAAAPLAAGPPVLRDGGVEVPTDPSVPSDPAARSARSAPDPAHAALAAAQVAERVAVACRAEGLGTRVLLVPGAVRVEPVTVGPARVDATDVDARHS</sequence>
<comment type="caution">
    <text evidence="3">The sequence shown here is derived from an EMBL/GenBank/DDBJ whole genome shotgun (WGS) entry which is preliminary data.</text>
</comment>
<feature type="compositionally biased region" description="Low complexity" evidence="1">
    <location>
        <begin position="318"/>
        <end position="334"/>
    </location>
</feature>
<gene>
    <name evidence="3" type="ORF">ACFOLH_05395</name>
</gene>
<dbReference type="Proteomes" id="UP001595685">
    <property type="component" value="Unassembled WGS sequence"/>
</dbReference>
<keyword evidence="4" id="KW-1185">Reference proteome</keyword>
<protein>
    <submittedName>
        <fullName evidence="3">Coenzyme F420-0:L-glutamate ligase</fullName>
    </submittedName>
</protein>
<dbReference type="PANTHER" id="PTHR47917:SF1">
    <property type="entry name" value="COENZYME F420:L-GLUTAMATE LIGASE"/>
    <property type="match status" value="1"/>
</dbReference>
<dbReference type="EMBL" id="JBHRWW010000003">
    <property type="protein sequence ID" value="MFC3687774.1"/>
    <property type="molecule type" value="Genomic_DNA"/>
</dbReference>
<dbReference type="Pfam" id="PF01996">
    <property type="entry name" value="F420_ligase"/>
    <property type="match status" value="2"/>
</dbReference>
<feature type="region of interest" description="Disordered" evidence="1">
    <location>
        <begin position="310"/>
        <end position="334"/>
    </location>
</feature>
<dbReference type="InterPro" id="IPR002847">
    <property type="entry name" value="F420-0_gamma-glut_ligase-dom"/>
</dbReference>
<proteinExistence type="predicted"/>
<dbReference type="GO" id="GO:0016874">
    <property type="term" value="F:ligase activity"/>
    <property type="evidence" value="ECO:0007669"/>
    <property type="project" value="UniProtKB-KW"/>
</dbReference>
<dbReference type="RefSeq" id="WP_376985416.1">
    <property type="nucleotide sequence ID" value="NZ_JBHRWW010000003.1"/>
</dbReference>
<feature type="domain" description="Coenzyme F420:L-glutamate ligase-like" evidence="2">
    <location>
        <begin position="72"/>
        <end position="221"/>
    </location>
</feature>
<keyword evidence="3" id="KW-0436">Ligase</keyword>
<evidence type="ECO:0000256" key="1">
    <source>
        <dbReference type="SAM" id="MobiDB-lite"/>
    </source>
</evidence>
<dbReference type="PANTHER" id="PTHR47917">
    <property type="match status" value="1"/>
</dbReference>
<organism evidence="3 4">
    <name type="scientific">Aquipuribacter hungaricus</name>
    <dbReference type="NCBI Taxonomy" id="545624"/>
    <lineage>
        <taxon>Bacteria</taxon>
        <taxon>Bacillati</taxon>
        <taxon>Actinomycetota</taxon>
        <taxon>Actinomycetes</taxon>
        <taxon>Micrococcales</taxon>
        <taxon>Intrasporangiaceae</taxon>
        <taxon>Aquipuribacter</taxon>
    </lineage>
</organism>
<evidence type="ECO:0000313" key="4">
    <source>
        <dbReference type="Proteomes" id="UP001595685"/>
    </source>
</evidence>
<reference evidence="4" key="1">
    <citation type="journal article" date="2019" name="Int. J. Syst. Evol. Microbiol.">
        <title>The Global Catalogue of Microorganisms (GCM) 10K type strain sequencing project: providing services to taxonomists for standard genome sequencing and annotation.</title>
        <authorList>
            <consortium name="The Broad Institute Genomics Platform"/>
            <consortium name="The Broad Institute Genome Sequencing Center for Infectious Disease"/>
            <person name="Wu L."/>
            <person name="Ma J."/>
        </authorList>
    </citation>
    <scope>NUCLEOTIDE SEQUENCE [LARGE SCALE GENOMIC DNA]</scope>
    <source>
        <strain evidence="4">NCAIM B.02333</strain>
    </source>
</reference>
<evidence type="ECO:0000259" key="2">
    <source>
        <dbReference type="Pfam" id="PF01996"/>
    </source>
</evidence>
<accession>A0ABV7WD61</accession>
<evidence type="ECO:0000313" key="3">
    <source>
        <dbReference type="EMBL" id="MFC3687774.1"/>
    </source>
</evidence>
<feature type="domain" description="Coenzyme F420:L-glutamate ligase-like" evidence="2">
    <location>
        <begin position="23"/>
        <end position="63"/>
    </location>
</feature>